<organism evidence="1">
    <name type="scientific">viral metagenome</name>
    <dbReference type="NCBI Taxonomy" id="1070528"/>
    <lineage>
        <taxon>unclassified sequences</taxon>
        <taxon>metagenomes</taxon>
        <taxon>organismal metagenomes</taxon>
    </lineage>
</organism>
<accession>A0A6C0ETH0</accession>
<name>A0A6C0ETH0_9ZZZZ</name>
<dbReference type="EMBL" id="MN738924">
    <property type="protein sequence ID" value="QHT31570.1"/>
    <property type="molecule type" value="Genomic_DNA"/>
</dbReference>
<reference evidence="1" key="1">
    <citation type="journal article" date="2020" name="Nature">
        <title>Giant virus diversity and host interactions through global metagenomics.</title>
        <authorList>
            <person name="Schulz F."/>
            <person name="Roux S."/>
            <person name="Paez-Espino D."/>
            <person name="Jungbluth S."/>
            <person name="Walsh D.A."/>
            <person name="Denef V.J."/>
            <person name="McMahon K.D."/>
            <person name="Konstantinidis K.T."/>
            <person name="Eloe-Fadrosh E.A."/>
            <person name="Kyrpides N.C."/>
            <person name="Woyke T."/>
        </authorList>
    </citation>
    <scope>NUCLEOTIDE SEQUENCE</scope>
    <source>
        <strain evidence="1">GVMAG-M-3300009155-48</strain>
    </source>
</reference>
<sequence>MVYVLSHFMKKLPKYIIDYIIPYTYKPQNYDCHLCM</sequence>
<evidence type="ECO:0000313" key="1">
    <source>
        <dbReference type="EMBL" id="QHT31570.1"/>
    </source>
</evidence>
<dbReference type="AlphaFoldDB" id="A0A6C0ETH0"/>
<proteinExistence type="predicted"/>
<protein>
    <submittedName>
        <fullName evidence="1">Uncharacterized protein</fullName>
    </submittedName>
</protein>